<dbReference type="PANTHER" id="PTHR40940:SF1">
    <property type="entry name" value="PROTEIN BATD"/>
    <property type="match status" value="1"/>
</dbReference>
<keyword evidence="1" id="KW-1133">Transmembrane helix</keyword>
<gene>
    <name evidence="3" type="ORF">ACFSJ3_17370</name>
</gene>
<reference evidence="4" key="1">
    <citation type="journal article" date="2019" name="Int. J. Syst. Evol. Microbiol.">
        <title>The Global Catalogue of Microorganisms (GCM) 10K type strain sequencing project: providing services to taxonomists for standard genome sequencing and annotation.</title>
        <authorList>
            <consortium name="The Broad Institute Genomics Platform"/>
            <consortium name="The Broad Institute Genome Sequencing Center for Infectious Disease"/>
            <person name="Wu L."/>
            <person name="Ma J."/>
        </authorList>
    </citation>
    <scope>NUCLEOTIDE SEQUENCE [LARGE SCALE GENOMIC DNA]</scope>
    <source>
        <strain evidence="4">CGMCC 1.10992</strain>
    </source>
</reference>
<accession>A0ABW4XRI5</accession>
<evidence type="ECO:0000313" key="4">
    <source>
        <dbReference type="Proteomes" id="UP001597380"/>
    </source>
</evidence>
<dbReference type="Pfam" id="PF13584">
    <property type="entry name" value="BatD"/>
    <property type="match status" value="2"/>
</dbReference>
<evidence type="ECO:0000256" key="2">
    <source>
        <dbReference type="SAM" id="SignalP"/>
    </source>
</evidence>
<keyword evidence="1" id="KW-0472">Membrane</keyword>
<evidence type="ECO:0000313" key="3">
    <source>
        <dbReference type="EMBL" id="MFD2097764.1"/>
    </source>
</evidence>
<keyword evidence="2" id="KW-0732">Signal</keyword>
<keyword evidence="4" id="KW-1185">Reference proteome</keyword>
<comment type="caution">
    <text evidence="3">The sequence shown here is derived from an EMBL/GenBank/DDBJ whole genome shotgun (WGS) entry which is preliminary data.</text>
</comment>
<name>A0ABW4XRI5_9GAMM</name>
<dbReference type="EMBL" id="JBHUHT010000029">
    <property type="protein sequence ID" value="MFD2097764.1"/>
    <property type="molecule type" value="Genomic_DNA"/>
</dbReference>
<keyword evidence="1" id="KW-0812">Transmembrane</keyword>
<feature type="transmembrane region" description="Helical" evidence="1">
    <location>
        <begin position="420"/>
        <end position="443"/>
    </location>
</feature>
<feature type="signal peptide" evidence="2">
    <location>
        <begin position="1"/>
        <end position="39"/>
    </location>
</feature>
<dbReference type="RefSeq" id="WP_345342019.1">
    <property type="nucleotide sequence ID" value="NZ_BAABLI010000033.1"/>
</dbReference>
<protein>
    <submittedName>
        <fullName evidence="3">BatD family protein</fullName>
    </submittedName>
</protein>
<feature type="chain" id="PRO_5045143753" evidence="2">
    <location>
        <begin position="40"/>
        <end position="566"/>
    </location>
</feature>
<proteinExistence type="predicted"/>
<sequence length="566" mass="62698">MVTQTLSSRKALLLRLLGITPWRCLLPFISLMMSFHASAAPEISVSVAPNPVFVEERFVLTIKANTSADDLELDRDAMLRQGLIVGSTNVSRNLQIINGDSRRETTWRTELYARKAGVYTLPAPVVDGVVGKQIKVDVRPIPKQTGPARDLFVDAELSSDTAYIGQQVTYTVKLYLGEELRGGSLADPQMPNAEIRSIGSDKESSEIIDGRRYQVIARSFAIIPEQAGTFTIKGANVKGQLVKQNSRGQLYGMPVNESALDQQLTVKSQPESYQGHWLPAELVTLNDEWQPQSDTLNIGEPVTRTITLSAVGINDKLLPKLQVSYPNSVKVYPDKTDNDTYVQDQNLIAQRVESVALIPTQPGSLTFPALKIQWWDTKAEVMRIAELPARTIDVVGNGQAPAGASPSPLTQTTQVTSSDWLWPFWIMTLLWMSSTGVAIWLWVNRRPATLKDSNAKAHAIYNGLNTGSDKQKLKQLLRSINGQSATESQKQIQAWCLQQGYRHRQDWLSEFKQPEQDGITKALKAMDNAVQQGSNWSSDALVAAIIAAAKQQNQPEDSLQTFYPTR</sequence>
<dbReference type="InterPro" id="IPR025738">
    <property type="entry name" value="BatD"/>
</dbReference>
<dbReference type="Proteomes" id="UP001597380">
    <property type="component" value="Unassembled WGS sequence"/>
</dbReference>
<organism evidence="3 4">
    <name type="scientific">Corallincola platygyrae</name>
    <dbReference type="NCBI Taxonomy" id="1193278"/>
    <lineage>
        <taxon>Bacteria</taxon>
        <taxon>Pseudomonadati</taxon>
        <taxon>Pseudomonadota</taxon>
        <taxon>Gammaproteobacteria</taxon>
        <taxon>Alteromonadales</taxon>
        <taxon>Psychromonadaceae</taxon>
        <taxon>Corallincola</taxon>
    </lineage>
</organism>
<evidence type="ECO:0000256" key="1">
    <source>
        <dbReference type="SAM" id="Phobius"/>
    </source>
</evidence>
<dbReference type="PANTHER" id="PTHR40940">
    <property type="entry name" value="PROTEIN BATD-RELATED"/>
    <property type="match status" value="1"/>
</dbReference>